<feature type="compositionally biased region" description="Acidic residues" evidence="1">
    <location>
        <begin position="59"/>
        <end position="70"/>
    </location>
</feature>
<dbReference type="InterPro" id="IPR011041">
    <property type="entry name" value="Quinoprot_gluc/sorb_DH_b-prop"/>
</dbReference>
<evidence type="ECO:0000259" key="2">
    <source>
        <dbReference type="Pfam" id="PF07995"/>
    </source>
</evidence>
<dbReference type="Proteomes" id="UP001596989">
    <property type="component" value="Unassembled WGS sequence"/>
</dbReference>
<evidence type="ECO:0000313" key="3">
    <source>
        <dbReference type="EMBL" id="MFD0961324.1"/>
    </source>
</evidence>
<dbReference type="SUPFAM" id="SSF50952">
    <property type="entry name" value="Soluble quinoprotein glucose dehydrogenase"/>
    <property type="match status" value="1"/>
</dbReference>
<dbReference type="InterPro" id="IPR012938">
    <property type="entry name" value="Glc/Sorbosone_DH"/>
</dbReference>
<dbReference type="Pfam" id="PF07995">
    <property type="entry name" value="GSDH"/>
    <property type="match status" value="1"/>
</dbReference>
<reference evidence="4" key="1">
    <citation type="journal article" date="2019" name="Int. J. Syst. Evol. Microbiol.">
        <title>The Global Catalogue of Microorganisms (GCM) 10K type strain sequencing project: providing services to taxonomists for standard genome sequencing and annotation.</title>
        <authorList>
            <consortium name="The Broad Institute Genomics Platform"/>
            <consortium name="The Broad Institute Genome Sequencing Center for Infectious Disease"/>
            <person name="Wu L."/>
            <person name="Ma J."/>
        </authorList>
    </citation>
    <scope>NUCLEOTIDE SEQUENCE [LARGE SCALE GENOMIC DNA]</scope>
    <source>
        <strain evidence="4">CCUG 59129</strain>
    </source>
</reference>
<accession>A0ABW3HV78</accession>
<feature type="region of interest" description="Disordered" evidence="1">
    <location>
        <begin position="33"/>
        <end position="77"/>
    </location>
</feature>
<feature type="domain" description="Glucose/Sorbosone dehydrogenase" evidence="2">
    <location>
        <begin position="85"/>
        <end position="381"/>
    </location>
</feature>
<protein>
    <submittedName>
        <fullName evidence="3">PQQ-dependent sugar dehydrogenase</fullName>
    </submittedName>
</protein>
<comment type="caution">
    <text evidence="3">The sequence shown here is derived from an EMBL/GenBank/DDBJ whole genome shotgun (WGS) entry which is preliminary data.</text>
</comment>
<dbReference type="RefSeq" id="WP_377566789.1">
    <property type="nucleotide sequence ID" value="NZ_JBHTJZ010000034.1"/>
</dbReference>
<dbReference type="PANTHER" id="PTHR19328">
    <property type="entry name" value="HEDGEHOG-INTERACTING PROTEIN"/>
    <property type="match status" value="1"/>
</dbReference>
<sequence length="397" mass="43411">MASNRCKRLAAHAGIIMLIVIAVLAAGCRDRGGDSGGMAEDVRPQPSASADEGEKSAENVEEERALEDEGSEARGEPYRIEAEGLAIPWSIDFHGDDIYMSEREGRVITVRKGTLVREELQLAKPVHHDGEGGLLGFLLAPDFAESRQAYAYHTYREQGQAKNRIVLLLHEEGGWQEKRALLEDIPGSLYHNGGRLAFGPDGMLYATTGDAAEKSLAQDKSSLAGKILRMLPDGGIPEDNPIADSYVYTYGHRNPQGMAWTAEGVMYSTEHGPSGSVGGHDEINLIVAGSNYGWPMLIGEQSQEGMISPVYHTGMETIAPSGMLIDAEGRLLIAGLRGEAIYRYSPDTDTMEKLHEGEGRIRDVRLKDDRLYFITNNKDGRGFPAPEDDRLISITWP</sequence>
<name>A0ABW3HV78_9BACL</name>
<evidence type="ECO:0000313" key="4">
    <source>
        <dbReference type="Proteomes" id="UP001596989"/>
    </source>
</evidence>
<proteinExistence type="predicted"/>
<organism evidence="3 4">
    <name type="scientific">Paenibacillus chungangensis</name>
    <dbReference type="NCBI Taxonomy" id="696535"/>
    <lineage>
        <taxon>Bacteria</taxon>
        <taxon>Bacillati</taxon>
        <taxon>Bacillota</taxon>
        <taxon>Bacilli</taxon>
        <taxon>Bacillales</taxon>
        <taxon>Paenibacillaceae</taxon>
        <taxon>Paenibacillus</taxon>
    </lineage>
</organism>
<gene>
    <name evidence="3" type="ORF">ACFQ2I_18395</name>
</gene>
<keyword evidence="4" id="KW-1185">Reference proteome</keyword>
<evidence type="ECO:0000256" key="1">
    <source>
        <dbReference type="SAM" id="MobiDB-lite"/>
    </source>
</evidence>
<dbReference type="InterPro" id="IPR011042">
    <property type="entry name" value="6-blade_b-propeller_TolB-like"/>
</dbReference>
<dbReference type="PROSITE" id="PS51257">
    <property type="entry name" value="PROKAR_LIPOPROTEIN"/>
    <property type="match status" value="1"/>
</dbReference>
<dbReference type="PANTHER" id="PTHR19328:SF13">
    <property type="entry name" value="HIPL1 PROTEIN"/>
    <property type="match status" value="1"/>
</dbReference>
<dbReference type="EMBL" id="JBHTJZ010000034">
    <property type="protein sequence ID" value="MFD0961324.1"/>
    <property type="molecule type" value="Genomic_DNA"/>
</dbReference>
<dbReference type="Gene3D" id="2.120.10.30">
    <property type="entry name" value="TolB, C-terminal domain"/>
    <property type="match status" value="1"/>
</dbReference>